<protein>
    <submittedName>
        <fullName evidence="3">Nucleoporin-interacting protein</fullName>
    </submittedName>
</protein>
<feature type="transmembrane region" description="Helical" evidence="1">
    <location>
        <begin position="9"/>
        <end position="29"/>
    </location>
</feature>
<evidence type="ECO:0000313" key="3">
    <source>
        <dbReference type="EMBL" id="WMJ16951.1"/>
    </source>
</evidence>
<reference evidence="3 5" key="4">
    <citation type="submission" date="2023-08" db="EMBL/GenBank/DDBJ databases">
        <title>Genome sequencing of the thermostable Gram positive bacteria Geobacillus proteiniphilus strain T-6.</title>
        <authorList>
            <person name="Shulami S."/>
            <person name="Shoham Y."/>
        </authorList>
    </citation>
    <scope>NUCLEOTIDE SEQUENCE [LARGE SCALE GENOMIC DNA]</scope>
    <source>
        <strain evidence="3 5">T-6</strain>
    </source>
</reference>
<gene>
    <name evidence="2" type="ORF">BRO54_0201</name>
    <name evidence="3" type="ORF">RA955_02180</name>
</gene>
<dbReference type="AlphaFoldDB" id="A0A1Q5TAI5"/>
<evidence type="ECO:0000313" key="4">
    <source>
        <dbReference type="Proteomes" id="UP000186030"/>
    </source>
</evidence>
<keyword evidence="5" id="KW-1185">Reference proteome</keyword>
<reference evidence="4" key="2">
    <citation type="submission" date="2017-01" db="EMBL/GenBank/DDBJ databases">
        <title>Genome sequencing and annotation of Geobacillus sp. 1017, a Hydrocarbon-Oxidizing Thermophilic Bacterium Isolated from a Heavy Oil Reservoir (China).</title>
        <authorList>
            <person name="Kadnikov V.V."/>
            <person name="Mardanov A.V."/>
            <person name="Poltaraus A.B."/>
            <person name="Sokolova D.S."/>
            <person name="Semenova E.M."/>
            <person name="Ravin N.V."/>
            <person name="Tourova T.P."/>
            <person name="Nazina T.N."/>
        </authorList>
    </citation>
    <scope>NUCLEOTIDE SEQUENCE [LARGE SCALE GENOMIC DNA]</scope>
    <source>
        <strain evidence="4">1017</strain>
    </source>
</reference>
<feature type="transmembrane region" description="Helical" evidence="1">
    <location>
        <begin position="299"/>
        <end position="317"/>
    </location>
</feature>
<feature type="transmembrane region" description="Helical" evidence="1">
    <location>
        <begin position="275"/>
        <end position="292"/>
    </location>
</feature>
<reference evidence="2 4" key="1">
    <citation type="submission" date="2016-11" db="EMBL/GenBank/DDBJ databases">
        <authorList>
            <person name="Kadnikov V."/>
            <person name="Nazina T."/>
        </authorList>
    </citation>
    <scope>NUCLEOTIDE SEQUENCE [LARGE SCALE GENOMIC DNA]</scope>
    <source>
        <strain evidence="2 4">1017</strain>
    </source>
</reference>
<organism evidence="2 4">
    <name type="scientific">Geobacillus proteiniphilus</name>
    <dbReference type="NCBI Taxonomy" id="860353"/>
    <lineage>
        <taxon>Bacteria</taxon>
        <taxon>Bacillati</taxon>
        <taxon>Bacillota</taxon>
        <taxon>Bacilli</taxon>
        <taxon>Bacillales</taxon>
        <taxon>Anoxybacillaceae</taxon>
        <taxon>Geobacillus</taxon>
    </lineage>
</organism>
<evidence type="ECO:0000313" key="2">
    <source>
        <dbReference type="EMBL" id="OKO97188.1"/>
    </source>
</evidence>
<dbReference type="Proteomes" id="UP001223761">
    <property type="component" value="Chromosome"/>
</dbReference>
<dbReference type="Proteomes" id="UP000186030">
    <property type="component" value="Unassembled WGS sequence"/>
</dbReference>
<feature type="transmembrane region" description="Helical" evidence="1">
    <location>
        <begin position="133"/>
        <end position="150"/>
    </location>
</feature>
<feature type="transmembrane region" description="Helical" evidence="1">
    <location>
        <begin position="347"/>
        <end position="365"/>
    </location>
</feature>
<dbReference type="EMBL" id="CP133076">
    <property type="protein sequence ID" value="WMJ16951.1"/>
    <property type="molecule type" value="Genomic_DNA"/>
</dbReference>
<feature type="transmembrane region" description="Helical" evidence="1">
    <location>
        <begin position="59"/>
        <end position="76"/>
    </location>
</feature>
<proteinExistence type="predicted"/>
<feature type="transmembrane region" description="Helical" evidence="1">
    <location>
        <begin position="83"/>
        <end position="101"/>
    </location>
</feature>
<dbReference type="RefSeq" id="WP_074042813.1">
    <property type="nucleotide sequence ID" value="NZ_CP133076.1"/>
</dbReference>
<evidence type="ECO:0000256" key="1">
    <source>
        <dbReference type="SAM" id="Phobius"/>
    </source>
</evidence>
<keyword evidence="1" id="KW-0472">Membrane</keyword>
<sequence>MNKRFGDRFWIGFGAGTAALLVGAGLYWASPYAATWDEVDFALALRRYDVLAMQPHFPGYPYFVLGGMAVHALVANPAKALSILNVLVLFSAAFPIVWLLGRHMPRPAALWAALSVLSSSYVLLAAARPMSDGAALGVLWWYVWAVEWARRRTTWMAQLWPAALFSLMMGIRLSYVPLAAALLILWHEDWKTHRRLSRVMASLLAAAVFQFVWVAAVAATEGGLWPFFKLGWAFVVGHFSDWGGTAAASPLPFSERVCRFVLDNFIWTGMASRNAWLLAAYAVVGAIAWRAGRFGLPRPLVVSALLYALWALFGQNIDKPRHLLPLVHVALVYVWGRLLAAPQTWRLGLAAAVVLLQSAIGVGLLREQAKTPPAVYQLADDLRDKRQPFVVYTWEETRVFDYLHAPFPHKDVLHFSFFLQDKENYRHATIYMTDHVVDGFRAQGVDVSSHVRKVKTYRSSLLADPVYGTITLYEWVDGAGWGDGQ</sequence>
<evidence type="ECO:0000313" key="5">
    <source>
        <dbReference type="Proteomes" id="UP001223761"/>
    </source>
</evidence>
<dbReference type="EMBL" id="MQMG01000001">
    <property type="protein sequence ID" value="OKO97188.1"/>
    <property type="molecule type" value="Genomic_DNA"/>
</dbReference>
<feature type="transmembrane region" description="Helical" evidence="1">
    <location>
        <begin position="199"/>
        <end position="219"/>
    </location>
</feature>
<accession>A0A1Q5TAI5</accession>
<keyword evidence="1" id="KW-0812">Transmembrane</keyword>
<name>A0A1Q5TAI5_9BACL</name>
<feature type="transmembrane region" description="Helical" evidence="1">
    <location>
        <begin position="162"/>
        <end position="187"/>
    </location>
</feature>
<keyword evidence="1" id="KW-1133">Transmembrane helix</keyword>
<reference evidence="2" key="3">
    <citation type="journal article" date="2019" name="Int. J. Syst. Evol. Microbiol.">
        <title>Geobacillus proteiniphilus sp. nov., a thermophilic bacterium isolated from a high-temperature heavy oil reservoir in China.</title>
        <authorList>
            <person name="Semenova E.M."/>
            <person name="Sokolova D.S."/>
            <person name="Grouzdev D.S."/>
            <person name="Poltaraus A.B."/>
            <person name="Vinokurova N.G."/>
            <person name="Tourova T.P."/>
            <person name="Nazina T.N."/>
        </authorList>
    </citation>
    <scope>NUCLEOTIDE SEQUENCE</scope>
    <source>
        <strain evidence="2">1017</strain>
    </source>
</reference>